<organism evidence="6 7">
    <name type="scientific">Frankliniella fusca</name>
    <dbReference type="NCBI Taxonomy" id="407009"/>
    <lineage>
        <taxon>Eukaryota</taxon>
        <taxon>Metazoa</taxon>
        <taxon>Ecdysozoa</taxon>
        <taxon>Arthropoda</taxon>
        <taxon>Hexapoda</taxon>
        <taxon>Insecta</taxon>
        <taxon>Pterygota</taxon>
        <taxon>Neoptera</taxon>
        <taxon>Paraneoptera</taxon>
        <taxon>Thysanoptera</taxon>
        <taxon>Terebrantia</taxon>
        <taxon>Thripoidea</taxon>
        <taxon>Thripidae</taxon>
        <taxon>Frankliniella</taxon>
    </lineage>
</organism>
<gene>
    <name evidence="6" type="ORF">KUF71_001132</name>
</gene>
<dbReference type="Proteomes" id="UP001219518">
    <property type="component" value="Unassembled WGS sequence"/>
</dbReference>
<keyword evidence="4" id="KW-1133">Transmembrane helix</keyword>
<keyword evidence="7" id="KW-1185">Reference proteome</keyword>
<accession>A0AAE1HDK1</accession>
<evidence type="ECO:0000256" key="5">
    <source>
        <dbReference type="ARBA" id="ARBA00023136"/>
    </source>
</evidence>
<reference evidence="6" key="1">
    <citation type="submission" date="2021-07" db="EMBL/GenBank/DDBJ databases">
        <authorList>
            <person name="Catto M.A."/>
            <person name="Jacobson A."/>
            <person name="Kennedy G."/>
            <person name="Labadie P."/>
            <person name="Hunt B.G."/>
            <person name="Srinivasan R."/>
        </authorList>
    </citation>
    <scope>NUCLEOTIDE SEQUENCE</scope>
    <source>
        <strain evidence="6">PL_HMW_Pooled</strain>
        <tissue evidence="6">Head</tissue>
    </source>
</reference>
<keyword evidence="6" id="KW-0413">Isomerase</keyword>
<comment type="caution">
    <text evidence="6">The sequence shown here is derived from an EMBL/GenBank/DDBJ whole genome shotgun (WGS) entry which is preliminary data.</text>
</comment>
<evidence type="ECO:0000256" key="1">
    <source>
        <dbReference type="ARBA" id="ARBA00004651"/>
    </source>
</evidence>
<evidence type="ECO:0000256" key="4">
    <source>
        <dbReference type="ARBA" id="ARBA00022989"/>
    </source>
</evidence>
<keyword evidence="3" id="KW-0812">Transmembrane</keyword>
<dbReference type="InterPro" id="IPR013604">
    <property type="entry name" value="7TM_chemorcpt"/>
</dbReference>
<proteinExistence type="predicted"/>
<evidence type="ECO:0000313" key="7">
    <source>
        <dbReference type="Proteomes" id="UP001219518"/>
    </source>
</evidence>
<keyword evidence="2" id="KW-1003">Cell membrane</keyword>
<dbReference type="GO" id="GO:0016853">
    <property type="term" value="F:isomerase activity"/>
    <property type="evidence" value="ECO:0007669"/>
    <property type="project" value="UniProtKB-KW"/>
</dbReference>
<evidence type="ECO:0000256" key="3">
    <source>
        <dbReference type="ARBA" id="ARBA00022692"/>
    </source>
</evidence>
<dbReference type="Pfam" id="PF08395">
    <property type="entry name" value="7tm_7"/>
    <property type="match status" value="1"/>
</dbReference>
<name>A0AAE1HDK1_9NEOP</name>
<dbReference type="GO" id="GO:0050909">
    <property type="term" value="P:sensory perception of taste"/>
    <property type="evidence" value="ECO:0007669"/>
    <property type="project" value="InterPro"/>
</dbReference>
<dbReference type="EMBL" id="JAHWGI010000977">
    <property type="protein sequence ID" value="KAK3919314.1"/>
    <property type="molecule type" value="Genomic_DNA"/>
</dbReference>
<sequence>MTRDVLLDMAIAMSIVILFLSNGLASQWFSVESINIRLVIHQYLAKKRLKNDVEAEELNAFVQQIDRQSKKGSVLGLFQMDSATVTGVMFTITTYFTFAVQNKNDLMKRGAVR</sequence>
<dbReference type="AlphaFoldDB" id="A0AAE1HDK1"/>
<comment type="subcellular location">
    <subcellularLocation>
        <location evidence="1">Cell membrane</location>
        <topology evidence="1">Multi-pass membrane protein</topology>
    </subcellularLocation>
</comment>
<reference evidence="6" key="2">
    <citation type="journal article" date="2023" name="BMC Genomics">
        <title>Pest status, molecular evolution, and epigenetic factors derived from the genome assembly of Frankliniella fusca, a thysanopteran phytovirus vector.</title>
        <authorList>
            <person name="Catto M.A."/>
            <person name="Labadie P.E."/>
            <person name="Jacobson A.L."/>
            <person name="Kennedy G.G."/>
            <person name="Srinivasan R."/>
            <person name="Hunt B.G."/>
        </authorList>
    </citation>
    <scope>NUCLEOTIDE SEQUENCE</scope>
    <source>
        <strain evidence="6">PL_HMW_Pooled</strain>
    </source>
</reference>
<evidence type="ECO:0000256" key="2">
    <source>
        <dbReference type="ARBA" id="ARBA00022475"/>
    </source>
</evidence>
<keyword evidence="5" id="KW-0472">Membrane</keyword>
<protein>
    <submittedName>
        <fullName evidence="6">Glucose-6-phosphate isomerase</fullName>
    </submittedName>
</protein>
<evidence type="ECO:0000313" key="6">
    <source>
        <dbReference type="EMBL" id="KAK3919314.1"/>
    </source>
</evidence>
<dbReference type="GO" id="GO:0005886">
    <property type="term" value="C:plasma membrane"/>
    <property type="evidence" value="ECO:0007669"/>
    <property type="project" value="UniProtKB-SubCell"/>
</dbReference>